<dbReference type="Gene3D" id="3.40.630.30">
    <property type="match status" value="1"/>
</dbReference>
<evidence type="ECO:0000259" key="3">
    <source>
        <dbReference type="PROSITE" id="PS51186"/>
    </source>
</evidence>
<dbReference type="PANTHER" id="PTHR43420:SF44">
    <property type="entry name" value="ACETYLTRANSFERASE YPEA"/>
    <property type="match status" value="1"/>
</dbReference>
<dbReference type="SUPFAM" id="SSF55729">
    <property type="entry name" value="Acyl-CoA N-acyltransferases (Nat)"/>
    <property type="match status" value="1"/>
</dbReference>
<dbReference type="InterPro" id="IPR056935">
    <property type="entry name" value="Rv0428c-like_C"/>
</dbReference>
<name>A0A3N0GKT3_9ACTN</name>
<dbReference type="Proteomes" id="UP000279994">
    <property type="component" value="Unassembled WGS sequence"/>
</dbReference>
<feature type="domain" description="N-acetyltransferase" evidence="3">
    <location>
        <begin position="150"/>
        <end position="281"/>
    </location>
</feature>
<proteinExistence type="predicted"/>
<sequence>MLPGKTGPTGGPAMTDVLGICESWGDGVVVVRREDGTAVEIATADIVSGKPVPPRPSARLRFSVRESEGHAAPLWPGVVREPLGEWELRTEPQPADRLRKRANSCLAMGDPGMPLDSAADAVVSFYRAHGRPPMVQVEADSDDERWFESAGWQPVAGGDALFLVGSLSRVRRRLGTVGPAEADVEVDVEGPRATAAIAGRAVAKAAVDGDWLGIHSLHVDPAARRQGLARAVTGALLEWGAEQGALTVWLHVETGNAPAIALYESMGLEVHHGCRYLAPAG</sequence>
<comment type="caution">
    <text evidence="4">The sequence shown here is derived from an EMBL/GenBank/DDBJ whole genome shotgun (WGS) entry which is preliminary data.</text>
</comment>
<keyword evidence="5" id="KW-1185">Reference proteome</keyword>
<evidence type="ECO:0000256" key="2">
    <source>
        <dbReference type="ARBA" id="ARBA00023315"/>
    </source>
</evidence>
<evidence type="ECO:0000313" key="5">
    <source>
        <dbReference type="Proteomes" id="UP000279994"/>
    </source>
</evidence>
<organism evidence="4 5">
    <name type="scientific">Nocardioides pocheonensis</name>
    <dbReference type="NCBI Taxonomy" id="661485"/>
    <lineage>
        <taxon>Bacteria</taxon>
        <taxon>Bacillati</taxon>
        <taxon>Actinomycetota</taxon>
        <taxon>Actinomycetes</taxon>
        <taxon>Propionibacteriales</taxon>
        <taxon>Nocardioidaceae</taxon>
        <taxon>Nocardioides</taxon>
    </lineage>
</organism>
<dbReference type="InterPro" id="IPR050680">
    <property type="entry name" value="YpeA/RimI_acetyltransf"/>
</dbReference>
<dbReference type="PANTHER" id="PTHR43420">
    <property type="entry name" value="ACETYLTRANSFERASE"/>
    <property type="match status" value="1"/>
</dbReference>
<dbReference type="AlphaFoldDB" id="A0A3N0GKT3"/>
<dbReference type="PROSITE" id="PS51186">
    <property type="entry name" value="GNAT"/>
    <property type="match status" value="1"/>
</dbReference>
<dbReference type="CDD" id="cd04301">
    <property type="entry name" value="NAT_SF"/>
    <property type="match status" value="1"/>
</dbReference>
<evidence type="ECO:0000313" key="4">
    <source>
        <dbReference type="EMBL" id="RNM13093.1"/>
    </source>
</evidence>
<dbReference type="Pfam" id="PF24553">
    <property type="entry name" value="Rv0428c_C"/>
    <property type="match status" value="1"/>
</dbReference>
<dbReference type="InterPro" id="IPR000182">
    <property type="entry name" value="GNAT_dom"/>
</dbReference>
<keyword evidence="1 4" id="KW-0808">Transferase</keyword>
<evidence type="ECO:0000256" key="1">
    <source>
        <dbReference type="ARBA" id="ARBA00022679"/>
    </source>
</evidence>
<protein>
    <submittedName>
        <fullName evidence="4">GNAT family N-acetyltransferase</fullName>
    </submittedName>
</protein>
<dbReference type="InterPro" id="IPR016181">
    <property type="entry name" value="Acyl_CoA_acyltransferase"/>
</dbReference>
<dbReference type="EMBL" id="RJSF01000043">
    <property type="protein sequence ID" value="RNM13093.1"/>
    <property type="molecule type" value="Genomic_DNA"/>
</dbReference>
<gene>
    <name evidence="4" type="ORF">EFL26_16850</name>
</gene>
<dbReference type="GO" id="GO:0016747">
    <property type="term" value="F:acyltransferase activity, transferring groups other than amino-acyl groups"/>
    <property type="evidence" value="ECO:0007669"/>
    <property type="project" value="InterPro"/>
</dbReference>
<reference evidence="4 5" key="1">
    <citation type="submission" date="2018-11" db="EMBL/GenBank/DDBJ databases">
        <authorList>
            <person name="Li F."/>
        </authorList>
    </citation>
    <scope>NUCLEOTIDE SEQUENCE [LARGE SCALE GENOMIC DNA]</scope>
    <source>
        <strain evidence="4 5">Gsoil 818</strain>
    </source>
</reference>
<keyword evidence="2" id="KW-0012">Acyltransferase</keyword>
<accession>A0A3N0GKT3</accession>